<dbReference type="AlphaFoldDB" id="A0A9X0QH86"/>
<proteinExistence type="predicted"/>
<protein>
    <submittedName>
        <fullName evidence="1">Uncharacterized protein</fullName>
    </submittedName>
</protein>
<gene>
    <name evidence="1" type="ORF">HDF14_004028</name>
</gene>
<comment type="caution">
    <text evidence="1">The sequence shown here is derived from an EMBL/GenBank/DDBJ whole genome shotgun (WGS) entry which is preliminary data.</text>
</comment>
<keyword evidence="2" id="KW-1185">Reference proteome</keyword>
<reference evidence="1 2" key="1">
    <citation type="submission" date="2020-08" db="EMBL/GenBank/DDBJ databases">
        <title>Genomic Encyclopedia of Type Strains, Phase IV (KMG-V): Genome sequencing to study the core and pangenomes of soil and plant-associated prokaryotes.</title>
        <authorList>
            <person name="Whitman W."/>
        </authorList>
    </citation>
    <scope>NUCLEOTIDE SEQUENCE [LARGE SCALE GENOMIC DNA]</scope>
    <source>
        <strain evidence="1 2">X5P2</strain>
    </source>
</reference>
<dbReference type="RefSeq" id="WP_183979839.1">
    <property type="nucleotide sequence ID" value="NZ_JACHEB010000010.1"/>
</dbReference>
<sequence>MNDIDQHKQIARHLAARALVALRANFRVERIAVVDAGEPTSGITCDWTQAREPYRNDMKLIQRGFAFVYVGTIVDQKQTEPLSESISKH</sequence>
<evidence type="ECO:0000313" key="1">
    <source>
        <dbReference type="EMBL" id="MBB5330393.1"/>
    </source>
</evidence>
<dbReference type="EMBL" id="JACHEB010000010">
    <property type="protein sequence ID" value="MBB5330393.1"/>
    <property type="molecule type" value="Genomic_DNA"/>
</dbReference>
<name>A0A9X0QH86_9BACT</name>
<organism evidence="1 2">
    <name type="scientific">Tunturiibacter gelidiferens</name>
    <dbReference type="NCBI Taxonomy" id="3069689"/>
    <lineage>
        <taxon>Bacteria</taxon>
        <taxon>Pseudomonadati</taxon>
        <taxon>Acidobacteriota</taxon>
        <taxon>Terriglobia</taxon>
        <taxon>Terriglobales</taxon>
        <taxon>Acidobacteriaceae</taxon>
        <taxon>Tunturiibacter</taxon>
    </lineage>
</organism>
<evidence type="ECO:0000313" key="2">
    <source>
        <dbReference type="Proteomes" id="UP000535182"/>
    </source>
</evidence>
<dbReference type="Proteomes" id="UP000535182">
    <property type="component" value="Unassembled WGS sequence"/>
</dbReference>
<accession>A0A9X0QH86</accession>